<dbReference type="AlphaFoldDB" id="C9ZQ04"/>
<organism evidence="1 2">
    <name type="scientific">Trypanosoma brucei gambiense (strain MHOM/CI/86/DAL972)</name>
    <dbReference type="NCBI Taxonomy" id="679716"/>
    <lineage>
        <taxon>Eukaryota</taxon>
        <taxon>Discoba</taxon>
        <taxon>Euglenozoa</taxon>
        <taxon>Kinetoplastea</taxon>
        <taxon>Metakinetoplastina</taxon>
        <taxon>Trypanosomatida</taxon>
        <taxon>Trypanosomatidae</taxon>
        <taxon>Trypanosoma</taxon>
    </lineage>
</organism>
<name>C9ZQ04_TRYB9</name>
<dbReference type="Proteomes" id="UP000002316">
    <property type="component" value="Chromosome 5"/>
</dbReference>
<gene>
    <name evidence="1" type="ORF">TbgDal_V6220</name>
</gene>
<dbReference type="EMBL" id="FN554968">
    <property type="protein sequence ID" value="CBH11482.1"/>
    <property type="molecule type" value="Genomic_DNA"/>
</dbReference>
<reference evidence="2" key="1">
    <citation type="journal article" date="2010" name="PLoS Negl. Trop. Dis.">
        <title>The genome sequence of Trypanosoma brucei gambiense, causative agent of chronic human african trypanosomiasis.</title>
        <authorList>
            <person name="Jackson A.P."/>
            <person name="Sanders M."/>
            <person name="Berry A."/>
            <person name="McQuillan J."/>
            <person name="Aslett M.A."/>
            <person name="Quail M.A."/>
            <person name="Chukualim B."/>
            <person name="Capewell P."/>
            <person name="MacLeod A."/>
            <person name="Melville S.E."/>
            <person name="Gibson W."/>
            <person name="Barry J.D."/>
            <person name="Berriman M."/>
            <person name="Hertz-Fowler C."/>
        </authorList>
    </citation>
    <scope>NUCLEOTIDE SEQUENCE [LARGE SCALE GENOMIC DNA]</scope>
    <source>
        <strain evidence="2">MHOM/CI/86/DAL972</strain>
    </source>
</reference>
<accession>C9ZQ04</accession>
<evidence type="ECO:0000313" key="2">
    <source>
        <dbReference type="Proteomes" id="UP000002316"/>
    </source>
</evidence>
<sequence length="225" mass="25041">MQQELRHGGTVLPRYINNAKGMYDTGEKTSNGVQNCGTTAVSIFSMYEGNIVTCSLQRIRCSFLTELLGELTSCVRARYNEKQPTERHRHRASTNSCKIRRDIAWANAAGKSAEHSVTTVVVQIFIGKREVSPIQENKHCGPFPQVSKLDNIVLEVHTYSLSLRFVYPGCDRKCYAAANFSMGIGAPNGIHGIEESTRAVKWEENPYNKLMCQVLKNLAVAVGLE</sequence>
<dbReference type="RefSeq" id="XP_011773769.1">
    <property type="nucleotide sequence ID" value="XM_011775467.1"/>
</dbReference>
<proteinExistence type="predicted"/>
<evidence type="ECO:0000313" key="1">
    <source>
        <dbReference type="EMBL" id="CBH11482.1"/>
    </source>
</evidence>
<dbReference type="VEuPathDB" id="TriTrypDB:Tbg972.5.6220"/>
<protein>
    <submittedName>
        <fullName evidence="1">Uncharacterized protein</fullName>
    </submittedName>
</protein>
<dbReference type="GeneID" id="23861649"/>
<dbReference type="KEGG" id="tbg:TbgDal_V6220"/>